<geneLocation type="plasmid" evidence="2 3">
    <name>pJFP838A</name>
</geneLocation>
<accession>A0A140GRU4</accession>
<keyword evidence="1" id="KW-1133">Transmembrane helix</keyword>
<keyword evidence="1" id="KW-0812">Transmembrane</keyword>
<sequence>MIGFILFRFIMKRLNANEYIRRYGTSGYIIYILPILIALTNLVVFVKFRVVLALVITLVIFMIQGVLRIYDVSKLKGDE</sequence>
<keyword evidence="2" id="KW-0614">Plasmid</keyword>
<protein>
    <submittedName>
        <fullName evidence="2">Uncharacterized protein</fullName>
    </submittedName>
</protein>
<keyword evidence="1" id="KW-0472">Membrane</keyword>
<organism evidence="2 3">
    <name type="scientific">Clostridium perfringens</name>
    <dbReference type="NCBI Taxonomy" id="1502"/>
    <lineage>
        <taxon>Bacteria</taxon>
        <taxon>Bacillati</taxon>
        <taxon>Bacillota</taxon>
        <taxon>Clostridia</taxon>
        <taxon>Eubacteriales</taxon>
        <taxon>Clostridiaceae</taxon>
        <taxon>Clostridium</taxon>
    </lineage>
</organism>
<name>A0A140GRU4_CLOPF</name>
<dbReference type="EMBL" id="CP013615">
    <property type="protein sequence ID" value="AMN31253.1"/>
    <property type="molecule type" value="Genomic_DNA"/>
</dbReference>
<evidence type="ECO:0000313" key="3">
    <source>
        <dbReference type="Proteomes" id="UP000070260"/>
    </source>
</evidence>
<reference evidence="2 3" key="1">
    <citation type="journal article" date="2016" name="PLoS ONE">
        <title>Plasmid Characterization and Chromosome Analysis of Two netF+ Clostridium perfringens Isolates Associated with Foal and Canine Necrotizing Enteritis.</title>
        <authorList>
            <person name="Mehdizadeh Gohari I."/>
            <person name="Kropinski A.M."/>
            <person name="Weese S.J."/>
            <person name="Parreira V.R."/>
            <person name="Whitehead A.E."/>
            <person name="Boerlin P."/>
            <person name="Prescott J.F."/>
        </authorList>
    </citation>
    <scope>NUCLEOTIDE SEQUENCE [LARGE SCALE GENOMIC DNA]</scope>
    <source>
        <strain evidence="2 3">JP838</strain>
        <plasmid evidence="3">Plasmid pJFP838A</plasmid>
    </source>
</reference>
<dbReference type="PATRIC" id="fig|1502.177.peg.3547"/>
<proteinExistence type="predicted"/>
<evidence type="ECO:0000313" key="2">
    <source>
        <dbReference type="EMBL" id="AMN31253.1"/>
    </source>
</evidence>
<feature type="transmembrane region" description="Helical" evidence="1">
    <location>
        <begin position="50"/>
        <end position="70"/>
    </location>
</feature>
<feature type="transmembrane region" description="Helical" evidence="1">
    <location>
        <begin position="20"/>
        <end position="44"/>
    </location>
</feature>
<gene>
    <name evidence="2" type="ORF">JFP838_pA0337</name>
</gene>
<evidence type="ECO:0000256" key="1">
    <source>
        <dbReference type="SAM" id="Phobius"/>
    </source>
</evidence>
<dbReference type="Proteomes" id="UP000070260">
    <property type="component" value="Plasmid pJFP838A"/>
</dbReference>
<dbReference type="AlphaFoldDB" id="A0A140GRU4"/>